<dbReference type="Gene3D" id="2.40.160.20">
    <property type="match status" value="1"/>
</dbReference>
<proteinExistence type="predicted"/>
<organism evidence="1 2">
    <name type="scientific">Agromyces aureus</name>
    <dbReference type="NCBI Taxonomy" id="453304"/>
    <lineage>
        <taxon>Bacteria</taxon>
        <taxon>Bacillati</taxon>
        <taxon>Actinomycetota</taxon>
        <taxon>Actinomycetes</taxon>
        <taxon>Micrococcales</taxon>
        <taxon>Microbacteriaceae</taxon>
        <taxon>Agromyces</taxon>
    </lineage>
</organism>
<keyword evidence="2" id="KW-1185">Reference proteome</keyword>
<dbReference type="KEGG" id="agy:ATC03_03895"/>
<accession>A0A191WCV1</accession>
<dbReference type="EMBL" id="CP013979">
    <property type="protein sequence ID" value="ANJ26004.1"/>
    <property type="molecule type" value="Genomic_DNA"/>
</dbReference>
<dbReference type="AlphaFoldDB" id="A0A191WCV1"/>
<protein>
    <submittedName>
        <fullName evidence="1">Uncharacterized protein</fullName>
    </submittedName>
</protein>
<dbReference type="PANTHER" id="PTHR37315">
    <property type="entry name" value="UPF0311 PROTEIN BLR7842"/>
    <property type="match status" value="1"/>
</dbReference>
<sequence>MSGVEPPATRLVKLFRAEVVVDGIEDHGVTSVGHRRVVPILGGRLSAGLDAEVLPGGADWQVVRPDGTIEIDTRYSARTPAGDLLHLRTHGIRSGPPEVLAALGRGEVVPPEQYTFRLHVEVETSAPALAQLQRQLIVGVAARGPREIVYDAYRVD</sequence>
<dbReference type="PANTHER" id="PTHR37315:SF1">
    <property type="entry name" value="UPF0311 PROTEIN BLR7842"/>
    <property type="match status" value="1"/>
</dbReference>
<name>A0A191WCV1_9MICO</name>
<dbReference type="Proteomes" id="UP000078437">
    <property type="component" value="Chromosome"/>
</dbReference>
<reference evidence="1 2" key="1">
    <citation type="journal article" date="2016" name="Int. J. Syst. Evol. Microbiol.">
        <title>Agromyces aureus sp. nov., isolated from the rhizosphere of Salix caprea L. grown in a heavy-metal-contaminated soil.</title>
        <authorList>
            <person name="Corretto E."/>
            <person name="Antonielli L."/>
            <person name="Sessitsch A."/>
            <person name="Compant S."/>
            <person name="Gorfer M."/>
            <person name="Kuffner M."/>
            <person name="Brader G."/>
        </authorList>
    </citation>
    <scope>NUCLEOTIDE SEQUENCE [LARGE SCALE GENOMIC DNA]</scope>
    <source>
        <strain evidence="1 2">AR33</strain>
    </source>
</reference>
<evidence type="ECO:0000313" key="1">
    <source>
        <dbReference type="EMBL" id="ANJ26004.1"/>
    </source>
</evidence>
<dbReference type="STRING" id="453304.ATC03_03895"/>
<gene>
    <name evidence="1" type="ORF">ATC03_03895</name>
</gene>
<dbReference type="InterPro" id="IPR020915">
    <property type="entry name" value="UPF0311"/>
</dbReference>
<evidence type="ECO:0000313" key="2">
    <source>
        <dbReference type="Proteomes" id="UP000078437"/>
    </source>
</evidence>
<dbReference type="OrthoDB" id="3368702at2"/>
<reference evidence="2" key="2">
    <citation type="submission" date="2016-01" db="EMBL/GenBank/DDBJ databases">
        <title>Complete genome sequence of Agromyces aureus AR33T and comparison with related organisms.</title>
        <authorList>
            <person name="Corretto E."/>
            <person name="Antonielli L."/>
            <person name="Sessitsch A."/>
            <person name="Brader G."/>
        </authorList>
    </citation>
    <scope>NUCLEOTIDE SEQUENCE [LARGE SCALE GENOMIC DNA]</scope>
    <source>
        <strain evidence="2">AR33</strain>
    </source>
</reference>
<dbReference type="Pfam" id="PF11578">
    <property type="entry name" value="DUF3237"/>
    <property type="match status" value="1"/>
</dbReference>
<dbReference type="RefSeq" id="WP_067873336.1">
    <property type="nucleotide sequence ID" value="NZ_CP013979.1"/>
</dbReference>